<sequence length="99" mass="10781">MDHKVSFGESFKARHSGNSECRGVKTLIVTLGHLRRVPGFSGRLGFCSHGGREWFAYYGLDWSAFVREGIDVEALEATGDALGLHLAAFARAEALVGQQ</sequence>
<dbReference type="Proteomes" id="UP000829194">
    <property type="component" value="Chromosome"/>
</dbReference>
<protein>
    <submittedName>
        <fullName evidence="1">Uncharacterized protein</fullName>
    </submittedName>
</protein>
<accession>A0ABY3X9H3</accession>
<name>A0ABY3X9H3_9GAMM</name>
<reference evidence="1 2" key="1">
    <citation type="submission" date="2022-03" db="EMBL/GenBank/DDBJ databases">
        <title>Complete genome sequence of Lysobacter capsici VKM B-2533 and Lysobacter gummosus 10.1.1, promising sources of lytic agents.</title>
        <authorList>
            <person name="Tarlachkov S.V."/>
            <person name="Kudryakova I.V."/>
            <person name="Afoshin A.S."/>
            <person name="Leontyevskaya E.A."/>
            <person name="Leontyevskaya N.V."/>
        </authorList>
    </citation>
    <scope>NUCLEOTIDE SEQUENCE [LARGE SCALE GENOMIC DNA]</scope>
    <source>
        <strain evidence="1 2">10.1.1</strain>
    </source>
</reference>
<keyword evidence="2" id="KW-1185">Reference proteome</keyword>
<organism evidence="1 2">
    <name type="scientific">Lysobacter gummosus</name>
    <dbReference type="NCBI Taxonomy" id="262324"/>
    <lineage>
        <taxon>Bacteria</taxon>
        <taxon>Pseudomonadati</taxon>
        <taxon>Pseudomonadota</taxon>
        <taxon>Gammaproteobacteria</taxon>
        <taxon>Lysobacterales</taxon>
        <taxon>Lysobacteraceae</taxon>
        <taxon>Lysobacter</taxon>
    </lineage>
</organism>
<evidence type="ECO:0000313" key="2">
    <source>
        <dbReference type="Proteomes" id="UP000829194"/>
    </source>
</evidence>
<gene>
    <name evidence="1" type="ORF">MOV92_22650</name>
</gene>
<dbReference type="EMBL" id="CP093547">
    <property type="protein sequence ID" value="UNP29233.1"/>
    <property type="molecule type" value="Genomic_DNA"/>
</dbReference>
<dbReference type="RefSeq" id="WP_237049795.1">
    <property type="nucleotide sequence ID" value="NZ_CP011131.1"/>
</dbReference>
<evidence type="ECO:0000313" key="1">
    <source>
        <dbReference type="EMBL" id="UNP29233.1"/>
    </source>
</evidence>
<proteinExistence type="predicted"/>